<evidence type="ECO:0000313" key="11">
    <source>
        <dbReference type="EMBL" id="SAI59603.1"/>
    </source>
</evidence>
<dbReference type="Gene3D" id="1.10.3730.20">
    <property type="match status" value="1"/>
</dbReference>
<evidence type="ECO:0000256" key="2">
    <source>
        <dbReference type="ARBA" id="ARBA00022448"/>
    </source>
</evidence>
<evidence type="ECO:0000313" key="12">
    <source>
        <dbReference type="Proteomes" id="UP000077037"/>
    </source>
</evidence>
<evidence type="ECO:0000256" key="8">
    <source>
        <dbReference type="ARBA" id="ARBA00039168"/>
    </source>
</evidence>
<keyword evidence="5 10" id="KW-1133">Transmembrane helix</keyword>
<dbReference type="Proteomes" id="UP000077037">
    <property type="component" value="Unassembled WGS sequence"/>
</dbReference>
<dbReference type="SUPFAM" id="SSF103481">
    <property type="entry name" value="Multidrug resistance efflux transporter EmrE"/>
    <property type="match status" value="1"/>
</dbReference>
<evidence type="ECO:0000256" key="4">
    <source>
        <dbReference type="ARBA" id="ARBA00022692"/>
    </source>
</evidence>
<organism evidence="11 12">
    <name type="scientific">Bordetella ansorpii</name>
    <dbReference type="NCBI Taxonomy" id="288768"/>
    <lineage>
        <taxon>Bacteria</taxon>
        <taxon>Pseudomonadati</taxon>
        <taxon>Pseudomonadota</taxon>
        <taxon>Betaproteobacteria</taxon>
        <taxon>Burkholderiales</taxon>
        <taxon>Alcaligenaceae</taxon>
        <taxon>Bordetella</taxon>
    </lineage>
</organism>
<keyword evidence="3" id="KW-1003">Cell membrane</keyword>
<dbReference type="Pfam" id="PF00893">
    <property type="entry name" value="Multi_Drug_Res"/>
    <property type="match status" value="1"/>
</dbReference>
<dbReference type="PANTHER" id="PTHR30561:SF0">
    <property type="entry name" value="GUANIDINIUM EXPORTER"/>
    <property type="match status" value="1"/>
</dbReference>
<name>A0A157RNQ8_9BORD</name>
<comment type="subcellular location">
    <subcellularLocation>
        <location evidence="1 9">Cell membrane</location>
        <topology evidence="1 9">Multi-pass membrane protein</topology>
    </subcellularLocation>
</comment>
<proteinExistence type="inferred from homology"/>
<evidence type="ECO:0000256" key="7">
    <source>
        <dbReference type="ARBA" id="ARBA00038151"/>
    </source>
</evidence>
<evidence type="ECO:0000256" key="1">
    <source>
        <dbReference type="ARBA" id="ARBA00004651"/>
    </source>
</evidence>
<evidence type="ECO:0000256" key="9">
    <source>
        <dbReference type="RuleBase" id="RU003942"/>
    </source>
</evidence>
<evidence type="ECO:0000256" key="5">
    <source>
        <dbReference type="ARBA" id="ARBA00022989"/>
    </source>
</evidence>
<evidence type="ECO:0000256" key="6">
    <source>
        <dbReference type="ARBA" id="ARBA00023136"/>
    </source>
</evidence>
<dbReference type="GO" id="GO:0005886">
    <property type="term" value="C:plasma membrane"/>
    <property type="evidence" value="ECO:0007669"/>
    <property type="project" value="UniProtKB-SubCell"/>
</dbReference>
<sequence length="107" mass="11246">MAWLYLLIAAALEIVMGLCLKLNAGWTRPGPSLGAVIAGLGSIYLLALALRSLPVGTAYAIWTGIGTVGLVLVGVFVFRDEMSWLQAFFLGLTFIGVIGLRFCAAAA</sequence>
<dbReference type="RefSeq" id="WP_066421228.1">
    <property type="nucleotide sequence ID" value="NZ_FKBS01000029.1"/>
</dbReference>
<evidence type="ECO:0000256" key="10">
    <source>
        <dbReference type="SAM" id="Phobius"/>
    </source>
</evidence>
<keyword evidence="6 10" id="KW-0472">Membrane</keyword>
<dbReference type="GO" id="GO:1990961">
    <property type="term" value="P:xenobiotic detoxification by transmembrane export across the plasma membrane"/>
    <property type="evidence" value="ECO:0007669"/>
    <property type="project" value="UniProtKB-ARBA"/>
</dbReference>
<accession>A0A157RNQ8</accession>
<keyword evidence="2" id="KW-0813">Transport</keyword>
<dbReference type="FunFam" id="1.10.3730.20:FF:000001">
    <property type="entry name" value="Quaternary ammonium compound resistance transporter SugE"/>
    <property type="match status" value="1"/>
</dbReference>
<gene>
    <name evidence="11" type="primary">sugE_3</name>
    <name evidence="11" type="ORF">SAMEA1982600_05323</name>
</gene>
<comment type="similarity">
    <text evidence="7">Belongs to the drug/metabolite transporter (DMT) superfamily. Small multidrug resistance (SMR) (TC 2.A.7.1) family. Gdx/SugE subfamily.</text>
</comment>
<dbReference type="PANTHER" id="PTHR30561">
    <property type="entry name" value="SMR FAMILY PROTON-DEPENDENT DRUG EFFLUX TRANSPORTER SUGE"/>
    <property type="match status" value="1"/>
</dbReference>
<dbReference type="InterPro" id="IPR000390">
    <property type="entry name" value="Small_drug/metabolite_transptr"/>
</dbReference>
<protein>
    <recommendedName>
        <fullName evidence="8">Guanidinium exporter</fullName>
    </recommendedName>
</protein>
<dbReference type="EMBL" id="FKBS01000029">
    <property type="protein sequence ID" value="SAI59603.1"/>
    <property type="molecule type" value="Genomic_DNA"/>
</dbReference>
<dbReference type="GO" id="GO:0022857">
    <property type="term" value="F:transmembrane transporter activity"/>
    <property type="evidence" value="ECO:0007669"/>
    <property type="project" value="InterPro"/>
</dbReference>
<dbReference type="OrthoDB" id="9808638at2"/>
<dbReference type="InterPro" id="IPR037185">
    <property type="entry name" value="EmrE-like"/>
</dbReference>
<keyword evidence="4 9" id="KW-0812">Transmembrane</keyword>
<evidence type="ECO:0000256" key="3">
    <source>
        <dbReference type="ARBA" id="ARBA00022475"/>
    </source>
</evidence>
<feature type="transmembrane region" description="Helical" evidence="10">
    <location>
        <begin position="57"/>
        <end position="78"/>
    </location>
</feature>
<feature type="transmembrane region" description="Helical" evidence="10">
    <location>
        <begin position="84"/>
        <end position="104"/>
    </location>
</feature>
<reference evidence="11 12" key="1">
    <citation type="submission" date="2016-03" db="EMBL/GenBank/DDBJ databases">
        <authorList>
            <consortium name="Pathogen Informatics"/>
        </authorList>
    </citation>
    <scope>NUCLEOTIDE SEQUENCE [LARGE SCALE GENOMIC DNA]</scope>
    <source>
        <strain evidence="11 12">NCTC13364</strain>
    </source>
</reference>
<dbReference type="AlphaFoldDB" id="A0A157RNQ8"/>
<dbReference type="InterPro" id="IPR045324">
    <property type="entry name" value="Small_multidrug_res"/>
</dbReference>
<feature type="transmembrane region" description="Helical" evidence="10">
    <location>
        <begin position="33"/>
        <end position="50"/>
    </location>
</feature>